<dbReference type="EMBL" id="JASBWV010000002">
    <property type="protein sequence ID" value="KAJ9127680.1"/>
    <property type="molecule type" value="Genomic_DNA"/>
</dbReference>
<reference evidence="1" key="1">
    <citation type="submission" date="2023-04" db="EMBL/GenBank/DDBJ databases">
        <title>Draft Genome sequencing of Naganishia species isolated from polar environments using Oxford Nanopore Technology.</title>
        <authorList>
            <person name="Leo P."/>
            <person name="Venkateswaran K."/>
        </authorList>
    </citation>
    <scope>NUCLEOTIDE SEQUENCE</scope>
    <source>
        <strain evidence="1">DBVPG 5303</strain>
    </source>
</reference>
<comment type="caution">
    <text evidence="1">The sequence shown here is derived from an EMBL/GenBank/DDBJ whole genome shotgun (WGS) entry which is preliminary data.</text>
</comment>
<gene>
    <name evidence="1" type="ORF">QFC24_001090</name>
</gene>
<protein>
    <submittedName>
        <fullName evidence="1">Uncharacterized protein</fullName>
    </submittedName>
</protein>
<sequence>MRLPTNLPDSPKIALDEVEVRRRRMSVDTNSSSPGRPGTQTRTTQQIIEEQRALSRAKQHALLSAQENTENGLDVHLPDRGTVRSSRITIDGEEHVRYSYISVDGETIDISQQVQSELVTEEKETNENDPEETLLSPTLPGLYRQPTDQSVYRTAPNTPLLDDESIKGNKSAMSFPSAAKPDLLQRAIRNSSPDNATDIANKLDRIINMATSFHEDNDDMDRLTPLPFGRSPASPALSSTPLLSRAVSPSESEIGRGLTRDATLSPMLGSAPASIKQAMELPSRLPQGHATSKAIAIQPHTRYVPRAQHQRQQPSIASILSDISATNQQHSSSTGTSSFSPIMADSPTPSAPPFDTMSAATEALRKPLDMPRRPIKHTDDFGFTKMMHIIQARATKMHGAAQEGSPAGTPAASEQNEVQRRYLDKNTSSEVRIAMPVQKRFSSIDQKLEEQERELSALMEGVLAFALETSGKRAVTRG</sequence>
<accession>A0ACC2XWF1</accession>
<organism evidence="1 2">
    <name type="scientific">Naganishia onofrii</name>
    <dbReference type="NCBI Taxonomy" id="1851511"/>
    <lineage>
        <taxon>Eukaryota</taxon>
        <taxon>Fungi</taxon>
        <taxon>Dikarya</taxon>
        <taxon>Basidiomycota</taxon>
        <taxon>Agaricomycotina</taxon>
        <taxon>Tremellomycetes</taxon>
        <taxon>Filobasidiales</taxon>
        <taxon>Filobasidiaceae</taxon>
        <taxon>Naganishia</taxon>
    </lineage>
</organism>
<dbReference type="Proteomes" id="UP001234202">
    <property type="component" value="Unassembled WGS sequence"/>
</dbReference>
<proteinExistence type="predicted"/>
<evidence type="ECO:0000313" key="2">
    <source>
        <dbReference type="Proteomes" id="UP001234202"/>
    </source>
</evidence>
<name>A0ACC2XWF1_9TREE</name>
<keyword evidence="2" id="KW-1185">Reference proteome</keyword>
<evidence type="ECO:0000313" key="1">
    <source>
        <dbReference type="EMBL" id="KAJ9127680.1"/>
    </source>
</evidence>